<dbReference type="PROSITE" id="PS50943">
    <property type="entry name" value="HTH_CROC1"/>
    <property type="match status" value="1"/>
</dbReference>
<reference evidence="1 2" key="1">
    <citation type="submission" date="2019-08" db="EMBL/GenBank/DDBJ databases">
        <authorList>
            <person name="Chang H.C."/>
            <person name="Mun S.Y."/>
        </authorList>
    </citation>
    <scope>NUCLEOTIDE SEQUENCE [LARGE SCALE GENOMIC DNA]</scope>
    <source>
        <strain evidence="1 2">SK</strain>
    </source>
</reference>
<dbReference type="SUPFAM" id="SSF47413">
    <property type="entry name" value="lambda repressor-like DNA-binding domains"/>
    <property type="match status" value="1"/>
</dbReference>
<sequence>MKINDLIVEKKQDVEWANGYENIRDKFETAIVLYNARIEAGLTQSELADLAGTSQKTVANIEKGDNVTIDKFTEIANALGKRVKITLA</sequence>
<dbReference type="SMART" id="SM00530">
    <property type="entry name" value="HTH_XRE"/>
    <property type="match status" value="1"/>
</dbReference>
<protein>
    <submittedName>
        <fullName evidence="1">Helix-turn-helix transcriptional regulator</fullName>
    </submittedName>
</protein>
<keyword evidence="2" id="KW-1185">Reference proteome</keyword>
<dbReference type="Gene3D" id="1.10.260.40">
    <property type="entry name" value="lambda repressor-like DNA-binding domains"/>
    <property type="match status" value="1"/>
</dbReference>
<dbReference type="AlphaFoldDB" id="A0A7H1MLU4"/>
<gene>
    <name evidence="1" type="ORF">FY536_03645</name>
</gene>
<evidence type="ECO:0000313" key="2">
    <source>
        <dbReference type="Proteomes" id="UP000516446"/>
    </source>
</evidence>
<dbReference type="RefSeq" id="WP_104914576.1">
    <property type="nucleotide sequence ID" value="NZ_CP026847.1"/>
</dbReference>
<dbReference type="Proteomes" id="UP000516446">
    <property type="component" value="Chromosome"/>
</dbReference>
<dbReference type="InterPro" id="IPR010982">
    <property type="entry name" value="Lambda_DNA-bd_dom_sf"/>
</dbReference>
<organism evidence="1 2">
    <name type="scientific">Weissella koreensis</name>
    <dbReference type="NCBI Taxonomy" id="165096"/>
    <lineage>
        <taxon>Bacteria</taxon>
        <taxon>Bacillati</taxon>
        <taxon>Bacillota</taxon>
        <taxon>Bacilli</taxon>
        <taxon>Lactobacillales</taxon>
        <taxon>Lactobacillaceae</taxon>
        <taxon>Weissella</taxon>
    </lineage>
</organism>
<evidence type="ECO:0000313" key="1">
    <source>
        <dbReference type="EMBL" id="QNT64430.1"/>
    </source>
</evidence>
<dbReference type="EMBL" id="CP043431">
    <property type="protein sequence ID" value="QNT64430.1"/>
    <property type="molecule type" value="Genomic_DNA"/>
</dbReference>
<accession>A0A7H1MLU4</accession>
<dbReference type="CDD" id="cd00093">
    <property type="entry name" value="HTH_XRE"/>
    <property type="match status" value="1"/>
</dbReference>
<dbReference type="Pfam" id="PF01381">
    <property type="entry name" value="HTH_3"/>
    <property type="match status" value="1"/>
</dbReference>
<dbReference type="InterPro" id="IPR001387">
    <property type="entry name" value="Cro/C1-type_HTH"/>
</dbReference>
<name>A0A7H1MLU4_9LACO</name>
<proteinExistence type="predicted"/>
<dbReference type="GO" id="GO:0003677">
    <property type="term" value="F:DNA binding"/>
    <property type="evidence" value="ECO:0007669"/>
    <property type="project" value="InterPro"/>
</dbReference>